<protein>
    <recommendedName>
        <fullName evidence="4">Glycosyl transferase CAP10 domain-containing protein</fullName>
    </recommendedName>
</protein>
<keyword evidence="3" id="KW-0472">Membrane</keyword>
<evidence type="ECO:0000313" key="5">
    <source>
        <dbReference type="EMBL" id="KAG9237790.1"/>
    </source>
</evidence>
<keyword evidence="2" id="KW-0808">Transferase</keyword>
<dbReference type="PANTHER" id="PTHR12203">
    <property type="entry name" value="KDEL LYS-ASP-GLU-LEU CONTAINING - RELATED"/>
    <property type="match status" value="1"/>
</dbReference>
<dbReference type="Proteomes" id="UP000824998">
    <property type="component" value="Unassembled WGS sequence"/>
</dbReference>
<comment type="caution">
    <text evidence="5">The sequence shown here is derived from an EMBL/GenBank/DDBJ whole genome shotgun (WGS) entry which is preliminary data.</text>
</comment>
<dbReference type="OrthoDB" id="541052at2759"/>
<feature type="transmembrane region" description="Helical" evidence="3">
    <location>
        <begin position="252"/>
        <end position="272"/>
    </location>
</feature>
<name>A0A9P7YQC2_9HELO</name>
<dbReference type="Pfam" id="PF05686">
    <property type="entry name" value="Glyco_transf_90"/>
    <property type="match status" value="1"/>
</dbReference>
<accession>A0A9P7YQC2</accession>
<keyword evidence="3" id="KW-0812">Transmembrane</keyword>
<sequence length="976" mass="111112">MIARGQTLQLAAICNLTATIIWITIKFETTSALERPIHVSLLVLGFSGLLWYVCDRARSQVPAQHDDHLPLNTANELYETYELNESDEEKDVHAARLVKLRIWKAVRRSWRSCYNSLRLRVGRQTGRFVLLVVCIIARTIISQAIIWSVQCSWSQIEILLPLVLLLYERIDKSHSDPYSKRYVITLAIWVLSATGVVTFSAQSSTYICPLAWKLGIAVRFCQCLRLLLDSTVIITASRVLKEAETIRRPWVLLSRVALASALVIALLASTSFWNLENITWSLRPPRNAVIELLLYSLLYTNCLASTIYLLSDLRPRTIFTLISCVSVYTSHFPPSRLADYAPRPSALIIILCATAYVSVAALLRLERDASWSQRSYSLGQSSSKGLMIIFICMSCVFFFGMQFIHYSSPNRWESHPIEKLIANADQSSHQWLSQATTSKSLDQAVSEYQSRYGIPPPPKFDIWYEYATSRGSIIIDDFAQINDDLLPFWGLEPKVIREMTSHMMERPWTDIGSVRIANGTTSIGPHMPPTHRWMVEGATFMINQFSQWLPDMDIAFNINDESRVTVPWPDMEKHLQDAGIARQQLSQSKNLGSFSDNIVWGGEDTIWREDFQPNNEIPAEFFFGSSFRPSFKDFGSIGCPPDSPARIQTRWNQQSFCSSCAAPHSLGGFVSNWTLSGSLCHQPDLQNLHGVHLSPAAFKPTTKLFPIFSQSKVPTYADIIFPSPWNYQDKVTYDASQDFTFSRKDNTLFWRGATSEGMSVHGTWEGMQRQRFVHLVNFTPKSRALDLLLSPGQTHGYSHHSVPLSQLQDAINISVAFVGEPVRCRGLDCPIQNAEFNWASQMDFQEHWQYKYLFDLDGAGFSGRFLPFLQSESLVFRAASFRQWFDERLTAWKHFVPVDPRLHDVWGMLAFFGGVGKEREGHHDVEAERIAGEGRQWAGRVLGKVDMEVYMFRLLLEWGRIVDDRRENLGFILPNG</sequence>
<dbReference type="InterPro" id="IPR006598">
    <property type="entry name" value="CAP10"/>
</dbReference>
<dbReference type="EMBL" id="MU251380">
    <property type="protein sequence ID" value="KAG9237790.1"/>
    <property type="molecule type" value="Genomic_DNA"/>
</dbReference>
<feature type="transmembrane region" description="Helical" evidence="3">
    <location>
        <begin position="292"/>
        <end position="310"/>
    </location>
</feature>
<evidence type="ECO:0000256" key="1">
    <source>
        <dbReference type="ARBA" id="ARBA00010118"/>
    </source>
</evidence>
<evidence type="ECO:0000256" key="3">
    <source>
        <dbReference type="SAM" id="Phobius"/>
    </source>
</evidence>
<feature type="transmembrane region" description="Helical" evidence="3">
    <location>
        <begin position="317"/>
        <end position="334"/>
    </location>
</feature>
<dbReference type="PANTHER" id="PTHR12203:SF35">
    <property type="entry name" value="PROTEIN O-GLUCOSYLTRANSFERASE 1"/>
    <property type="match status" value="1"/>
</dbReference>
<evidence type="ECO:0000259" key="4">
    <source>
        <dbReference type="SMART" id="SM00672"/>
    </source>
</evidence>
<feature type="transmembrane region" description="Helical" evidence="3">
    <location>
        <begin position="182"/>
        <end position="201"/>
    </location>
</feature>
<organism evidence="5 6">
    <name type="scientific">Amylocarpus encephaloides</name>
    <dbReference type="NCBI Taxonomy" id="45428"/>
    <lineage>
        <taxon>Eukaryota</taxon>
        <taxon>Fungi</taxon>
        <taxon>Dikarya</taxon>
        <taxon>Ascomycota</taxon>
        <taxon>Pezizomycotina</taxon>
        <taxon>Leotiomycetes</taxon>
        <taxon>Helotiales</taxon>
        <taxon>Helotiales incertae sedis</taxon>
        <taxon>Amylocarpus</taxon>
    </lineage>
</organism>
<feature type="transmembrane region" description="Helical" evidence="3">
    <location>
        <begin position="346"/>
        <end position="365"/>
    </location>
</feature>
<feature type="domain" description="Glycosyl transferase CAP10" evidence="4">
    <location>
        <begin position="681"/>
        <end position="958"/>
    </location>
</feature>
<evidence type="ECO:0000256" key="2">
    <source>
        <dbReference type="ARBA" id="ARBA00022679"/>
    </source>
</evidence>
<dbReference type="AlphaFoldDB" id="A0A9P7YQC2"/>
<reference evidence="5" key="1">
    <citation type="journal article" date="2021" name="IMA Fungus">
        <title>Genomic characterization of three marine fungi, including Emericellopsis atlantica sp. nov. with signatures of a generalist lifestyle and marine biomass degradation.</title>
        <authorList>
            <person name="Hagestad O.C."/>
            <person name="Hou L."/>
            <person name="Andersen J.H."/>
            <person name="Hansen E.H."/>
            <person name="Altermark B."/>
            <person name="Li C."/>
            <person name="Kuhnert E."/>
            <person name="Cox R.J."/>
            <person name="Crous P.W."/>
            <person name="Spatafora J.W."/>
            <person name="Lail K."/>
            <person name="Amirebrahimi M."/>
            <person name="Lipzen A."/>
            <person name="Pangilinan J."/>
            <person name="Andreopoulos W."/>
            <person name="Hayes R.D."/>
            <person name="Ng V."/>
            <person name="Grigoriev I.V."/>
            <person name="Jackson S.A."/>
            <person name="Sutton T.D.S."/>
            <person name="Dobson A.D.W."/>
            <person name="Rama T."/>
        </authorList>
    </citation>
    <scope>NUCLEOTIDE SEQUENCE</scope>
    <source>
        <strain evidence="5">TRa018bII</strain>
    </source>
</reference>
<comment type="similarity">
    <text evidence="1">Belongs to the glycosyltransferase 90 family.</text>
</comment>
<feature type="transmembrane region" description="Helical" evidence="3">
    <location>
        <begin position="128"/>
        <end position="147"/>
    </location>
</feature>
<keyword evidence="6" id="KW-1185">Reference proteome</keyword>
<dbReference type="InterPro" id="IPR051091">
    <property type="entry name" value="O-Glucosyltr/Glycosyltrsf_90"/>
</dbReference>
<dbReference type="SMART" id="SM00672">
    <property type="entry name" value="CAP10"/>
    <property type="match status" value="1"/>
</dbReference>
<keyword evidence="3" id="KW-1133">Transmembrane helix</keyword>
<evidence type="ECO:0000313" key="6">
    <source>
        <dbReference type="Proteomes" id="UP000824998"/>
    </source>
</evidence>
<gene>
    <name evidence="5" type="ORF">BJ875DRAFT_121298</name>
</gene>
<proteinExistence type="inferred from homology"/>
<feature type="transmembrane region" description="Helical" evidence="3">
    <location>
        <begin position="7"/>
        <end position="25"/>
    </location>
</feature>
<dbReference type="GO" id="GO:0016740">
    <property type="term" value="F:transferase activity"/>
    <property type="evidence" value="ECO:0007669"/>
    <property type="project" value="UniProtKB-KW"/>
</dbReference>
<feature type="transmembrane region" description="Helical" evidence="3">
    <location>
        <begin position="37"/>
        <end position="54"/>
    </location>
</feature>
<feature type="transmembrane region" description="Helical" evidence="3">
    <location>
        <begin position="386"/>
        <end position="406"/>
    </location>
</feature>